<organism evidence="2 3">
    <name type="scientific">Laspinema palackyanum D2a</name>
    <dbReference type="NCBI Taxonomy" id="2953684"/>
    <lineage>
        <taxon>Bacteria</taxon>
        <taxon>Bacillati</taxon>
        <taxon>Cyanobacteriota</taxon>
        <taxon>Cyanophyceae</taxon>
        <taxon>Oscillatoriophycideae</taxon>
        <taxon>Oscillatoriales</taxon>
        <taxon>Laspinemataceae</taxon>
        <taxon>Laspinema</taxon>
        <taxon>Laspinema palackyanum</taxon>
    </lineage>
</organism>
<comment type="caution">
    <text evidence="2">The sequence shown here is derived from an EMBL/GenBank/DDBJ whole genome shotgun (WGS) entry which is preliminary data.</text>
</comment>
<gene>
    <name evidence="2" type="ORF">NG799_17500</name>
</gene>
<reference evidence="2 3" key="1">
    <citation type="journal article" date="2022" name="Front. Microbiol.">
        <title>High genomic differentiation and limited gene flow indicate recent cryptic speciation within the genus Laspinema (cyanobacteria).</title>
        <authorList>
            <person name="Stanojkovic A."/>
            <person name="Skoupy S."/>
            <person name="Skaloud P."/>
            <person name="Dvorak P."/>
        </authorList>
    </citation>
    <scope>NUCLEOTIDE SEQUENCE [LARGE SCALE GENOMIC DNA]</scope>
    <source>
        <strain evidence="2 3">D2a</strain>
    </source>
</reference>
<dbReference type="Proteomes" id="UP001525890">
    <property type="component" value="Unassembled WGS sequence"/>
</dbReference>
<name>A0ABT2MTP0_9CYAN</name>
<protein>
    <submittedName>
        <fullName evidence="2">Uncharacterized protein</fullName>
    </submittedName>
</protein>
<keyword evidence="3" id="KW-1185">Reference proteome</keyword>
<dbReference type="EMBL" id="JAMXFF010000027">
    <property type="protein sequence ID" value="MCT7968111.1"/>
    <property type="molecule type" value="Genomic_DNA"/>
</dbReference>
<feature type="chain" id="PRO_5045092137" evidence="1">
    <location>
        <begin position="23"/>
        <end position="139"/>
    </location>
</feature>
<proteinExistence type="predicted"/>
<evidence type="ECO:0000313" key="3">
    <source>
        <dbReference type="Proteomes" id="UP001525890"/>
    </source>
</evidence>
<keyword evidence="1" id="KW-0732">Signal</keyword>
<evidence type="ECO:0000313" key="2">
    <source>
        <dbReference type="EMBL" id="MCT7968111.1"/>
    </source>
</evidence>
<sequence>MKKSSFLSSLSIAALFSIAPVATDLAGAQCVQIDTGVQISISGAGPAQQTNTVDMGNPGSCGRNATVTTGTQIHVGPNRAVQNRSVRQSVRGGERSLRSTSYPVQIQVNPQINVDNPADRINSINNPAIRYREQLRLIE</sequence>
<dbReference type="RefSeq" id="WP_368007654.1">
    <property type="nucleotide sequence ID" value="NZ_JAMXFF010000027.1"/>
</dbReference>
<feature type="signal peptide" evidence="1">
    <location>
        <begin position="1"/>
        <end position="22"/>
    </location>
</feature>
<evidence type="ECO:0000256" key="1">
    <source>
        <dbReference type="SAM" id="SignalP"/>
    </source>
</evidence>
<accession>A0ABT2MTP0</accession>